<proteinExistence type="predicted"/>
<dbReference type="Proteomes" id="UP000002729">
    <property type="component" value="Unassembled WGS sequence"/>
</dbReference>
<evidence type="ECO:0000313" key="1">
    <source>
        <dbReference type="EMBL" id="EGB01702.1"/>
    </source>
</evidence>
<dbReference type="GeneID" id="20227632"/>
<gene>
    <name evidence="1" type="ORF">AURANDRAFT_69579</name>
</gene>
<accession>F0YT57</accession>
<keyword evidence="2" id="KW-1185">Reference proteome</keyword>
<dbReference type="InParanoid" id="F0YT57"/>
<reference evidence="1 2" key="1">
    <citation type="journal article" date="2011" name="Proc. Natl. Acad. Sci. U.S.A.">
        <title>Niche of harmful alga Aureococcus anophagefferens revealed through ecogenomics.</title>
        <authorList>
            <person name="Gobler C.J."/>
            <person name="Berry D.L."/>
            <person name="Dyhrman S.T."/>
            <person name="Wilhelm S.W."/>
            <person name="Salamov A."/>
            <person name="Lobanov A.V."/>
            <person name="Zhang Y."/>
            <person name="Collier J.L."/>
            <person name="Wurch L.L."/>
            <person name="Kustka A.B."/>
            <person name="Dill B.D."/>
            <person name="Shah M."/>
            <person name="VerBerkmoes N.C."/>
            <person name="Kuo A."/>
            <person name="Terry A."/>
            <person name="Pangilinan J."/>
            <person name="Lindquist E.A."/>
            <person name="Lucas S."/>
            <person name="Paulsen I.T."/>
            <person name="Hattenrath-Lehmann T.K."/>
            <person name="Talmage S.C."/>
            <person name="Walker E.A."/>
            <person name="Koch F."/>
            <person name="Burson A.M."/>
            <person name="Marcoval M.A."/>
            <person name="Tang Y.Z."/>
            <person name="Lecleir G.R."/>
            <person name="Coyne K.J."/>
            <person name="Berg G.M."/>
            <person name="Bertrand E.M."/>
            <person name="Saito M.A."/>
            <person name="Gladyshev V.N."/>
            <person name="Grigoriev I.V."/>
        </authorList>
    </citation>
    <scope>NUCLEOTIDE SEQUENCE [LARGE SCALE GENOMIC DNA]</scope>
    <source>
        <strain evidence="2">CCMP 1984</strain>
    </source>
</reference>
<dbReference type="EMBL" id="GL834298">
    <property type="protein sequence ID" value="EGB01702.1"/>
    <property type="molecule type" value="Genomic_DNA"/>
</dbReference>
<organism evidence="2">
    <name type="scientific">Aureococcus anophagefferens</name>
    <name type="common">Harmful bloom alga</name>
    <dbReference type="NCBI Taxonomy" id="44056"/>
    <lineage>
        <taxon>Eukaryota</taxon>
        <taxon>Sar</taxon>
        <taxon>Stramenopiles</taxon>
        <taxon>Ochrophyta</taxon>
        <taxon>Pelagophyceae</taxon>
        <taxon>Pelagomonadales</taxon>
        <taxon>Pelagomonadaceae</taxon>
        <taxon>Aureococcus</taxon>
    </lineage>
</organism>
<feature type="non-terminal residue" evidence="1">
    <location>
        <position position="192"/>
    </location>
</feature>
<dbReference type="AlphaFoldDB" id="F0YT57"/>
<evidence type="ECO:0000313" key="2">
    <source>
        <dbReference type="Proteomes" id="UP000002729"/>
    </source>
</evidence>
<sequence>MSHLCVTSRCDLHGFIILRVKQVVIVIVQFWYGRIITLHVFHQTLSRAVVGRVASIILAAGGSFDYELHVLDNAKAWEHFSASDLHSLQVHSAGMVQLRRLEVVGLVDRVDDEDTRKLAKGMLEVAPNFQVDHAALWWVPVESIEAVVIAAHTHDVAYGDLWWLNGVKRVVVCGKQITESGKEKSIDVEGFD</sequence>
<dbReference type="RefSeq" id="XP_009043599.1">
    <property type="nucleotide sequence ID" value="XM_009045351.1"/>
</dbReference>
<name>F0YT57_AURAN</name>
<protein>
    <submittedName>
        <fullName evidence="1">Uncharacterized protein</fullName>
    </submittedName>
</protein>
<dbReference type="KEGG" id="aaf:AURANDRAFT_69579"/>